<dbReference type="EMBL" id="CP000359">
    <property type="protein sequence ID" value="ABF45263.1"/>
    <property type="molecule type" value="Genomic_DNA"/>
</dbReference>
<proteinExistence type="predicted"/>
<dbReference type="KEGG" id="dge:Dgeo_0963"/>
<gene>
    <name evidence="1" type="ordered locus">Dgeo_0963</name>
</gene>
<dbReference type="eggNOG" id="COG1769">
    <property type="taxonomic scope" value="Bacteria"/>
</dbReference>
<dbReference type="STRING" id="319795.Dgeo_0963"/>
<dbReference type="CDD" id="cd09748">
    <property type="entry name" value="Cmr3_III-B"/>
    <property type="match status" value="1"/>
</dbReference>
<evidence type="ECO:0000313" key="2">
    <source>
        <dbReference type="Proteomes" id="UP000002431"/>
    </source>
</evidence>
<keyword evidence="2" id="KW-1185">Reference proteome</keyword>
<sequence length="394" mass="43512">MSDTILELQPLAPLLLRDGRPFAGGGEESRAQSLPLPLPHTLAGFIRTQLGEGRGLKWRNLSDDALRRELQALHNTPIRALLRRDETFMFPAPLNAVVDKNGQIFRALPAELREGEGTDAPEGLRPLLLTDRDGNAPGDAFKPQGDYRYWPQDAMQTWLLGGIPERLERVEGPPTDERTHVAMNSETGTGDEGKLFTVSYRAFEERREGTYHRWTLRVKTDLQGHIAPLGHLGGERRPVALRDCGNQGQWPNLSTFGELKAALADPNSTRLCFVLTSPALFAGGWKPGWLSLTPEEVQGHSGAGLPAGVRELMAGGARLVGAAVGRRVPVSGWNLRENKPKPVRWAVPAGSVYFLEVPHAFNRQKLLEAWLKPLSDDQEDQRDGFGCALWGVWN</sequence>
<accession>Q1IZS1</accession>
<dbReference type="Gene3D" id="3.30.70.2940">
    <property type="match status" value="1"/>
</dbReference>
<organism evidence="1 2">
    <name type="scientific">Deinococcus geothermalis (strain DSM 11300 / CIP 105573 / AG-3a)</name>
    <dbReference type="NCBI Taxonomy" id="319795"/>
    <lineage>
        <taxon>Bacteria</taxon>
        <taxon>Thermotogati</taxon>
        <taxon>Deinococcota</taxon>
        <taxon>Deinococci</taxon>
        <taxon>Deinococcales</taxon>
        <taxon>Deinococcaceae</taxon>
        <taxon>Deinococcus</taxon>
    </lineage>
</organism>
<name>Q1IZS1_DEIGD</name>
<protein>
    <submittedName>
        <fullName evidence="1">CRISPR-associated protein, Cmr3 family</fullName>
    </submittedName>
</protein>
<dbReference type="AlphaFoldDB" id="Q1IZS1"/>
<dbReference type="Gene3D" id="2.60.40.4350">
    <property type="match status" value="1"/>
</dbReference>
<reference evidence="1" key="1">
    <citation type="submission" date="2006-04" db="EMBL/GenBank/DDBJ databases">
        <title>Complete sequence of chromosome of Deinococcus geothermalis DSM 11300.</title>
        <authorList>
            <consortium name="US DOE Joint Genome Institute"/>
            <person name="Copeland A."/>
            <person name="Lucas S."/>
            <person name="Lapidus A."/>
            <person name="Barry K."/>
            <person name="Detter J.C."/>
            <person name="Glavina del Rio T."/>
            <person name="Hammon N."/>
            <person name="Israni S."/>
            <person name="Dalin E."/>
            <person name="Tice H."/>
            <person name="Pitluck S."/>
            <person name="Brettin T."/>
            <person name="Bruce D."/>
            <person name="Han C."/>
            <person name="Tapia R."/>
            <person name="Saunders E."/>
            <person name="Gilna P."/>
            <person name="Schmutz J."/>
            <person name="Larimer F."/>
            <person name="Land M."/>
            <person name="Hauser L."/>
            <person name="Kyrpides N."/>
            <person name="Kim E."/>
            <person name="Daly M.J."/>
            <person name="Fredrickson J.K."/>
            <person name="Makarova K.S."/>
            <person name="Gaidamakova E.K."/>
            <person name="Zhai M."/>
            <person name="Richardson P."/>
        </authorList>
    </citation>
    <scope>NUCLEOTIDE SEQUENCE</scope>
    <source>
        <strain evidence="1">DSM 11300</strain>
    </source>
</reference>
<dbReference type="Pfam" id="PF09700">
    <property type="entry name" value="Cas_Cmr3"/>
    <property type="match status" value="1"/>
</dbReference>
<dbReference type="HOGENOM" id="CLU_044328_0_0_0"/>
<dbReference type="RefSeq" id="WP_011530100.1">
    <property type="nucleotide sequence ID" value="NC_008025.1"/>
</dbReference>
<evidence type="ECO:0000313" key="1">
    <source>
        <dbReference type="EMBL" id="ABF45263.1"/>
    </source>
</evidence>
<dbReference type="InterPro" id="IPR019117">
    <property type="entry name" value="CRISPR-assoc_protein_Cmr3"/>
</dbReference>
<dbReference type="Proteomes" id="UP000002431">
    <property type="component" value="Chromosome"/>
</dbReference>